<organism evidence="7 13">
    <name type="scientific">Bacillus mycoides</name>
    <dbReference type="NCBI Taxonomy" id="1405"/>
    <lineage>
        <taxon>Bacteria</taxon>
        <taxon>Bacillati</taxon>
        <taxon>Bacillota</taxon>
        <taxon>Bacilli</taxon>
        <taxon>Bacillales</taxon>
        <taxon>Bacillaceae</taxon>
        <taxon>Bacillus</taxon>
        <taxon>Bacillus cereus group</taxon>
    </lineage>
</organism>
<dbReference type="Proteomes" id="UP000256530">
    <property type="component" value="Unassembled WGS sequence"/>
</dbReference>
<dbReference type="EMBL" id="CABWMC010000023">
    <property type="protein sequence ID" value="VXC27520.1"/>
    <property type="molecule type" value="Genomic_DNA"/>
</dbReference>
<accession>A0A0B5SDM2</accession>
<dbReference type="KEGG" id="bmyo:BG05_4540"/>
<dbReference type="KEGG" id="bww:bwei_3648"/>
<accession>A0A653X8W5</accession>
<evidence type="ECO:0000313" key="6">
    <source>
        <dbReference type="EMBL" id="REF25087.1"/>
    </source>
</evidence>
<reference evidence="6 12" key="5">
    <citation type="submission" date="2018-08" db="EMBL/GenBank/DDBJ databases">
        <title>Freshwater and sediment microbial communities from various areas in North America, analyzing microbe dynamics in response to fracking.</title>
        <authorList>
            <person name="Lamendella R."/>
        </authorList>
    </citation>
    <scope>NUCLEOTIDE SEQUENCE [LARGE SCALE GENOMIC DNA]</scope>
    <source>
        <strain evidence="6 12">DB-1</strain>
    </source>
</reference>
<evidence type="ECO:0000313" key="7">
    <source>
        <dbReference type="EMBL" id="VXC27520.1"/>
    </source>
</evidence>
<reference evidence="4 11" key="2">
    <citation type="submission" date="2016-10" db="EMBL/GenBank/DDBJ databases">
        <title>Genome Sequence of Bacillus weihenstephanensis GM6LP.</title>
        <authorList>
            <person name="Poehlein A."/>
            <person name="Wemheuer F."/>
            <person name="Hollensteiner J."/>
            <person name="Wemheuer B."/>
        </authorList>
    </citation>
    <scope>NUCLEOTIDE SEQUENCE [LARGE SCALE GENOMIC DNA]</scope>
    <source>
        <strain evidence="4 11">GM6LP</strain>
    </source>
</reference>
<evidence type="ECO:0000313" key="3">
    <source>
        <dbReference type="EMBL" id="OSX96064.1"/>
    </source>
</evidence>
<dbReference type="EMBL" id="QTTY01000026">
    <property type="protein sequence ID" value="REF25087.1"/>
    <property type="molecule type" value="Genomic_DNA"/>
</dbReference>
<evidence type="ECO:0000313" key="1">
    <source>
        <dbReference type="EMBL" id="EJR37140.1"/>
    </source>
</evidence>
<keyword evidence="14" id="KW-1185">Reference proteome</keyword>
<dbReference type="EMBL" id="CP065877">
    <property type="protein sequence ID" value="QQA17275.1"/>
    <property type="molecule type" value="Genomic_DNA"/>
</dbReference>
<dbReference type="Proteomes" id="UP000236165">
    <property type="component" value="Unassembled WGS sequence"/>
</dbReference>
<dbReference type="EMBL" id="AHEV01000023">
    <property type="protein sequence ID" value="EJR37140.1"/>
    <property type="molecule type" value="Genomic_DNA"/>
</dbReference>
<evidence type="ECO:0000313" key="4">
    <source>
        <dbReference type="EMBL" id="PJN70136.1"/>
    </source>
</evidence>
<dbReference type="Gene3D" id="2.40.50.100">
    <property type="match status" value="1"/>
</dbReference>
<accession>J8IF91</accession>
<accession>A0A084J575</accession>
<evidence type="ECO:0000313" key="11">
    <source>
        <dbReference type="Proteomes" id="UP000236165"/>
    </source>
</evidence>
<gene>
    <name evidence="7" type="ORF">BACI71_30433</name>
    <name evidence="4" type="ORF">BACWE_31760</name>
    <name evidence="2" type="ORF">BW900_05040</name>
    <name evidence="6" type="ORF">DET55_12630</name>
    <name evidence="5" type="ORF">I6G81_07385</name>
    <name evidence="1" type="ORF">III_04009</name>
    <name evidence="3" type="ORF">S3E15_02542</name>
</gene>
<dbReference type="Proteomes" id="UP000190696">
    <property type="component" value="Unassembled WGS sequence"/>
</dbReference>
<reference evidence="7 13" key="6">
    <citation type="submission" date="2019-10" db="EMBL/GenBank/DDBJ databases">
        <authorList>
            <person name="Karimi E."/>
        </authorList>
    </citation>
    <scope>NUCLEOTIDE SEQUENCE [LARGE SCALE GENOMIC DNA]</scope>
    <source>
        <strain evidence="7">Bacillus sp. 71</strain>
    </source>
</reference>
<dbReference type="SUPFAM" id="SSF51230">
    <property type="entry name" value="Single hybrid motif"/>
    <property type="match status" value="1"/>
</dbReference>
<reference evidence="1 8" key="1">
    <citation type="submission" date="2012-04" db="EMBL/GenBank/DDBJ databases">
        <title>The Genome Sequence of Bacillus cereus VD078.</title>
        <authorList>
            <consortium name="The Broad Institute Genome Sequencing Platform"/>
            <consortium name="The Broad Institute Genome Sequencing Center for Infectious Disease"/>
            <person name="Feldgarden M."/>
            <person name="Van der Auwera G.A."/>
            <person name="Mahillon J."/>
            <person name="Duprez V."/>
            <person name="Timmery S."/>
            <person name="Mattelet C."/>
            <person name="Dierick K."/>
            <person name="Sun M."/>
            <person name="Yu Z."/>
            <person name="Zhu L."/>
            <person name="Hu X."/>
            <person name="Shank E.B."/>
            <person name="Swiecicka I."/>
            <person name="Hansen B.M."/>
            <person name="Andrup L."/>
            <person name="Young S.K."/>
            <person name="Zeng Q."/>
            <person name="Gargeya S."/>
            <person name="Fitzgerald M."/>
            <person name="Haas B."/>
            <person name="Abouelleil A."/>
            <person name="Alvarado L."/>
            <person name="Arachchi H.M."/>
            <person name="Berlin A."/>
            <person name="Chapman S.B."/>
            <person name="Goldberg J."/>
            <person name="Griggs A."/>
            <person name="Gujja S."/>
            <person name="Hansen M."/>
            <person name="Howarth C."/>
            <person name="Imamovic A."/>
            <person name="Larimer J."/>
            <person name="McCowen C."/>
            <person name="Montmayeur A."/>
            <person name="Murphy C."/>
            <person name="Neiman D."/>
            <person name="Pearson M."/>
            <person name="Priest M."/>
            <person name="Roberts A."/>
            <person name="Saif S."/>
            <person name="Shea T."/>
            <person name="Sisk P."/>
            <person name="Sykes S."/>
            <person name="Wortman J."/>
            <person name="Nusbaum C."/>
            <person name="Birren B."/>
        </authorList>
    </citation>
    <scope>NUCLEOTIDE SEQUENCE [LARGE SCALE GENOMIC DNA]</scope>
    <source>
        <strain evidence="1 8">VD078</strain>
    </source>
</reference>
<dbReference type="EMBL" id="MKZQ01000035">
    <property type="protein sequence ID" value="PJN70136.1"/>
    <property type="molecule type" value="Genomic_DNA"/>
</dbReference>
<dbReference type="NCBIfam" id="NF005239">
    <property type="entry name" value="PRK06748.1"/>
    <property type="match status" value="1"/>
</dbReference>
<proteinExistence type="predicted"/>
<evidence type="ECO:0000313" key="14">
    <source>
        <dbReference type="Proteomes" id="UP000596196"/>
    </source>
</evidence>
<reference evidence="5 14" key="7">
    <citation type="submission" date="2020-12" db="EMBL/GenBank/DDBJ databases">
        <title>FDA dAtabase for Regulatory Grade micrObial Sequences (FDA-ARGOS): Supporting development and validation of Infectious Disease Dx tests.</title>
        <authorList>
            <person name="Nelson B."/>
            <person name="Plummer A."/>
            <person name="Tallon L."/>
            <person name="Sadzewicz L."/>
            <person name="Zhao X."/>
            <person name="Boylan J."/>
            <person name="Ott S."/>
            <person name="Bowen H."/>
            <person name="Vavikolanu K."/>
            <person name="Mehta A."/>
            <person name="Aluvathingal J."/>
            <person name="Nadendla S."/>
            <person name="Myers T."/>
            <person name="Yan Y."/>
            <person name="Sichtig H."/>
        </authorList>
    </citation>
    <scope>NUCLEOTIDE SEQUENCE [LARGE SCALE GENOMIC DNA]</scope>
    <source>
        <strain evidence="5 14">FDAARGOS_924</strain>
    </source>
</reference>
<dbReference type="Proteomes" id="UP000596196">
    <property type="component" value="Chromosome"/>
</dbReference>
<dbReference type="RefSeq" id="WP_002011502.1">
    <property type="nucleotide sequence ID" value="NZ_CM000719.1"/>
</dbReference>
<reference evidence="2 9" key="4">
    <citation type="submission" date="2017-01" db="EMBL/GenBank/DDBJ databases">
        <title>Bacillus cereus isolates.</title>
        <authorList>
            <person name="Beno S.M."/>
        </authorList>
    </citation>
    <scope>NUCLEOTIDE SEQUENCE [LARGE SCALE GENOMIC DNA]</scope>
    <source>
        <strain evidence="2 9">FSL W7-1108</strain>
    </source>
</reference>
<dbReference type="GeneID" id="66263598"/>
<evidence type="ECO:0000313" key="2">
    <source>
        <dbReference type="EMBL" id="OOR07881.1"/>
    </source>
</evidence>
<dbReference type="InterPro" id="IPR011053">
    <property type="entry name" value="Single_hybrid_motif"/>
</dbReference>
<dbReference type="AlphaFoldDB" id="A0A084J575"/>
<evidence type="ECO:0000313" key="13">
    <source>
        <dbReference type="Proteomes" id="UP000437562"/>
    </source>
</evidence>
<name>A0A084J575_BACMY</name>
<evidence type="ECO:0000313" key="10">
    <source>
        <dbReference type="Proteomes" id="UP000194131"/>
    </source>
</evidence>
<dbReference type="Proteomes" id="UP000006976">
    <property type="component" value="Unassembled WGS sequence"/>
</dbReference>
<protein>
    <submittedName>
        <fullName evidence="7">Uncharacterized protein</fullName>
    </submittedName>
</protein>
<dbReference type="Proteomes" id="UP000437562">
    <property type="component" value="Unassembled WGS sequence"/>
</dbReference>
<evidence type="ECO:0000313" key="12">
    <source>
        <dbReference type="Proteomes" id="UP000256530"/>
    </source>
</evidence>
<evidence type="ECO:0000313" key="5">
    <source>
        <dbReference type="EMBL" id="QQA17275.1"/>
    </source>
</evidence>
<evidence type="ECO:0000313" key="8">
    <source>
        <dbReference type="Proteomes" id="UP000006976"/>
    </source>
</evidence>
<accession>C2PT42</accession>
<dbReference type="EMBL" id="MUAI01000002">
    <property type="protein sequence ID" value="OOR07881.1"/>
    <property type="molecule type" value="Genomic_DNA"/>
</dbReference>
<dbReference type="OMA" id="DSRIYEW"/>
<dbReference type="EMBL" id="MRWU01000002">
    <property type="protein sequence ID" value="OSX96064.1"/>
    <property type="molecule type" value="Genomic_DNA"/>
</dbReference>
<dbReference type="Proteomes" id="UP000194131">
    <property type="component" value="Unassembled WGS sequence"/>
</dbReference>
<reference evidence="3 10" key="3">
    <citation type="submission" date="2016-12" db="EMBL/GenBank/DDBJ databases">
        <title>Genome Sequences of Twelve Sporeforming Bacillus Species Isolated from Foods.</title>
        <authorList>
            <person name="De Jong A."/>
            <person name="Holsappel S."/>
            <person name="Kuipers O.P."/>
        </authorList>
    </citation>
    <scope>NUCLEOTIDE SEQUENCE [LARGE SCALE GENOMIC DNA]</scope>
    <source>
        <strain evidence="3 10">S3E15</strain>
    </source>
</reference>
<sequence length="82" mass="9186">MYYDIITSPCYGIIEKVSIDKDSRIYEWEPLFAIKDMNGKLEVIKMGCSGEVQSLEVEAGDKVIPGMVLAYIQEDLFVSGSD</sequence>
<evidence type="ECO:0000313" key="9">
    <source>
        <dbReference type="Proteomes" id="UP000190696"/>
    </source>
</evidence>